<dbReference type="InterPro" id="IPR049492">
    <property type="entry name" value="BD-FAE-like_dom"/>
</dbReference>
<name>A0A120MY70_9SPHI</name>
<dbReference type="Proteomes" id="UP000218263">
    <property type="component" value="Chromosome"/>
</dbReference>
<reference evidence="2 3" key="1">
    <citation type="submission" date="2015-12" db="EMBL/GenBank/DDBJ databases">
        <title>Genome sequence of Mucilaginibacter gotjawali.</title>
        <authorList>
            <person name="Lee J.S."/>
            <person name="Lee K.C."/>
            <person name="Kim K.K."/>
            <person name="Lee B.W."/>
        </authorList>
    </citation>
    <scope>NUCLEOTIDE SEQUENCE [LARGE SCALE GENOMIC DNA]</scope>
    <source>
        <strain evidence="2 3">SA3-7</strain>
    </source>
</reference>
<evidence type="ECO:0000259" key="1">
    <source>
        <dbReference type="Pfam" id="PF20434"/>
    </source>
</evidence>
<dbReference type="InterPro" id="IPR050300">
    <property type="entry name" value="GDXG_lipolytic_enzyme"/>
</dbReference>
<gene>
    <name evidence="2" type="primary">axeA1_1</name>
    <name evidence="2" type="ORF">MgSA37_00778</name>
</gene>
<evidence type="ECO:0000313" key="3">
    <source>
        <dbReference type="Proteomes" id="UP000218263"/>
    </source>
</evidence>
<dbReference type="EMBL" id="AP017313">
    <property type="protein sequence ID" value="BAU52616.1"/>
    <property type="molecule type" value="Genomic_DNA"/>
</dbReference>
<proteinExistence type="predicted"/>
<evidence type="ECO:0000313" key="2">
    <source>
        <dbReference type="EMBL" id="BAU52616.1"/>
    </source>
</evidence>
<dbReference type="PANTHER" id="PTHR48081">
    <property type="entry name" value="AB HYDROLASE SUPERFAMILY PROTEIN C4A8.06C"/>
    <property type="match status" value="1"/>
</dbReference>
<dbReference type="Gene3D" id="3.40.50.1820">
    <property type="entry name" value="alpha/beta hydrolase"/>
    <property type="match status" value="1"/>
</dbReference>
<dbReference type="InterPro" id="IPR029058">
    <property type="entry name" value="AB_hydrolase_fold"/>
</dbReference>
<dbReference type="SUPFAM" id="SSF53474">
    <property type="entry name" value="alpha/beta-Hydrolases"/>
    <property type="match status" value="1"/>
</dbReference>
<dbReference type="RefSeq" id="WP_096349924.1">
    <property type="nucleotide sequence ID" value="NZ_AP017313.1"/>
</dbReference>
<dbReference type="GO" id="GO:0046555">
    <property type="term" value="F:acetylxylan esterase activity"/>
    <property type="evidence" value="ECO:0007669"/>
    <property type="project" value="UniProtKB-EC"/>
</dbReference>
<feature type="domain" description="BD-FAE-like" evidence="1">
    <location>
        <begin position="61"/>
        <end position="170"/>
    </location>
</feature>
<organism evidence="2 3">
    <name type="scientific">Mucilaginibacter gotjawali</name>
    <dbReference type="NCBI Taxonomy" id="1550579"/>
    <lineage>
        <taxon>Bacteria</taxon>
        <taxon>Pseudomonadati</taxon>
        <taxon>Bacteroidota</taxon>
        <taxon>Sphingobacteriia</taxon>
        <taxon>Sphingobacteriales</taxon>
        <taxon>Sphingobacteriaceae</taxon>
        <taxon>Mucilaginibacter</taxon>
    </lineage>
</organism>
<dbReference type="EC" id="3.1.1.72" evidence="2"/>
<keyword evidence="3" id="KW-1185">Reference proteome</keyword>
<dbReference type="AlphaFoldDB" id="A0A120MY70"/>
<dbReference type="OrthoDB" id="9794725at2"/>
<dbReference type="KEGG" id="mgot:MgSA37_00778"/>
<sequence>MRNYLKLILCTFILPAALHAQDHPAVIPLWPNGAPGFEQLRNEPEQAKDYWVRHITNPTLTVFLPAKDKANGAAVVVCPGGGHRLLVWTAEGIDPAKYLSNLGFTVFVLKYRLGRDTLSPFKIEVHARQDGLRAMRLVRSHAAEYSIDPNRVGIMGFSAGGEVVDMVTFGPNGPDANAPDPVDRLTAKPNFVIQIYPGPLFIPDTVPQDTPTTFLLAANDDPCCSVSLMRLLDAYRAAKVPVEAHLYTQGAHGFNMGYRSKLRSISSWPARLTDWLYDNNIIEPVKGDRPKVEH</sequence>
<protein>
    <submittedName>
        <fullName evidence="2">Acetylxylan esterase</fullName>
        <ecNumber evidence="2">3.1.1.72</ecNumber>
    </submittedName>
</protein>
<dbReference type="Pfam" id="PF20434">
    <property type="entry name" value="BD-FAE"/>
    <property type="match status" value="1"/>
</dbReference>
<keyword evidence="2" id="KW-0378">Hydrolase</keyword>
<accession>A0A120MY70</accession>
<dbReference type="PANTHER" id="PTHR48081:SF6">
    <property type="entry name" value="PEPTIDASE S9 PROLYL OLIGOPEPTIDASE CATALYTIC DOMAIN-CONTAINING PROTEIN"/>
    <property type="match status" value="1"/>
</dbReference>